<dbReference type="InterPro" id="IPR036097">
    <property type="entry name" value="HisK_dim/P_sf"/>
</dbReference>
<comment type="caution">
    <text evidence="24">The sequence shown here is derived from an EMBL/GenBank/DDBJ whole genome shotgun (WGS) entry which is preliminary data.</text>
</comment>
<keyword evidence="8" id="KW-0808">Transferase</keyword>
<dbReference type="InterPro" id="IPR004358">
    <property type="entry name" value="Sig_transdc_His_kin-like_C"/>
</dbReference>
<keyword evidence="18" id="KW-0464">Manganese</keyword>
<keyword evidence="7" id="KW-0597">Phosphoprotein</keyword>
<evidence type="ECO:0000256" key="6">
    <source>
        <dbReference type="ARBA" id="ARBA00022475"/>
    </source>
</evidence>
<dbReference type="GO" id="GO:0005524">
    <property type="term" value="F:ATP binding"/>
    <property type="evidence" value="ECO:0007669"/>
    <property type="project" value="UniProtKB-KW"/>
</dbReference>
<keyword evidence="13" id="KW-0460">Magnesium</keyword>
<feature type="transmembrane region" description="Helical" evidence="21">
    <location>
        <begin position="308"/>
        <end position="327"/>
    </location>
</feature>
<dbReference type="InterPro" id="IPR050980">
    <property type="entry name" value="2C_sensor_his_kinase"/>
</dbReference>
<keyword evidence="6" id="KW-1003">Cell membrane</keyword>
<dbReference type="SUPFAM" id="SSF158472">
    <property type="entry name" value="HAMP domain-like"/>
    <property type="match status" value="1"/>
</dbReference>
<keyword evidence="11" id="KW-0378">Hydrolase</keyword>
<feature type="domain" description="HAMP" evidence="23">
    <location>
        <begin position="994"/>
        <end position="1046"/>
    </location>
</feature>
<evidence type="ECO:0000256" key="21">
    <source>
        <dbReference type="SAM" id="Phobius"/>
    </source>
</evidence>
<dbReference type="SUPFAM" id="SSF47384">
    <property type="entry name" value="Homodimeric domain of signal transducing histidine kinase"/>
    <property type="match status" value="1"/>
</dbReference>
<dbReference type="SUPFAM" id="SSF55874">
    <property type="entry name" value="ATPase domain of HSP90 chaperone/DNA topoisomerase II/histidine kinase"/>
    <property type="match status" value="1"/>
</dbReference>
<dbReference type="SMART" id="SM00387">
    <property type="entry name" value="HATPase_c"/>
    <property type="match status" value="1"/>
</dbReference>
<evidence type="ECO:0000256" key="3">
    <source>
        <dbReference type="ARBA" id="ARBA00001946"/>
    </source>
</evidence>
<comment type="catalytic activity">
    <reaction evidence="1">
        <text>ATP + protein L-histidine = ADP + protein N-phospho-L-histidine.</text>
        <dbReference type="EC" id="2.7.13.3"/>
    </reaction>
</comment>
<evidence type="ECO:0000256" key="12">
    <source>
        <dbReference type="ARBA" id="ARBA00022840"/>
    </source>
</evidence>
<dbReference type="PANTHER" id="PTHR44936">
    <property type="entry name" value="SENSOR PROTEIN CREC"/>
    <property type="match status" value="1"/>
</dbReference>
<evidence type="ECO:0000256" key="11">
    <source>
        <dbReference type="ARBA" id="ARBA00022801"/>
    </source>
</evidence>
<dbReference type="InterPro" id="IPR003661">
    <property type="entry name" value="HisK_dim/P_dom"/>
</dbReference>
<dbReference type="PROSITE" id="PS50109">
    <property type="entry name" value="HIS_KIN"/>
    <property type="match status" value="1"/>
</dbReference>
<accession>A0A271J3F0</accession>
<dbReference type="PRINTS" id="PR00344">
    <property type="entry name" value="BCTRLSENSOR"/>
</dbReference>
<evidence type="ECO:0000313" key="25">
    <source>
        <dbReference type="Proteomes" id="UP000216339"/>
    </source>
</evidence>
<dbReference type="CDD" id="cd00075">
    <property type="entry name" value="HATPase"/>
    <property type="match status" value="1"/>
</dbReference>
<keyword evidence="21" id="KW-0472">Membrane</keyword>
<evidence type="ECO:0000256" key="2">
    <source>
        <dbReference type="ARBA" id="ARBA00001936"/>
    </source>
</evidence>
<keyword evidence="12" id="KW-0067">ATP-binding</keyword>
<evidence type="ECO:0000256" key="16">
    <source>
        <dbReference type="ARBA" id="ARBA00023016"/>
    </source>
</evidence>
<dbReference type="Gene3D" id="1.10.287.130">
    <property type="match status" value="1"/>
</dbReference>
<evidence type="ECO:0000256" key="4">
    <source>
        <dbReference type="ARBA" id="ARBA00004651"/>
    </source>
</evidence>
<evidence type="ECO:0000256" key="1">
    <source>
        <dbReference type="ARBA" id="ARBA00000085"/>
    </source>
</evidence>
<keyword evidence="9" id="KW-0547">Nucleotide-binding</keyword>
<dbReference type="GO" id="GO:0000155">
    <property type="term" value="F:phosphorelay sensor kinase activity"/>
    <property type="evidence" value="ECO:0007669"/>
    <property type="project" value="InterPro"/>
</dbReference>
<dbReference type="PROSITE" id="PS50885">
    <property type="entry name" value="HAMP"/>
    <property type="match status" value="1"/>
</dbReference>
<dbReference type="InterPro" id="IPR003594">
    <property type="entry name" value="HATPase_dom"/>
</dbReference>
<feature type="transmembrane region" description="Helical" evidence="21">
    <location>
        <begin position="339"/>
        <end position="363"/>
    </location>
</feature>
<reference evidence="24 25" key="1">
    <citation type="submission" date="2016-11" db="EMBL/GenBank/DDBJ databases">
        <title>Study of marine rhodopsin-containing bacteria.</title>
        <authorList>
            <person name="Yoshizawa S."/>
            <person name="Kumagai Y."/>
            <person name="Kogure K."/>
        </authorList>
    </citation>
    <scope>NUCLEOTIDE SEQUENCE [LARGE SCALE GENOMIC DNA]</scope>
    <source>
        <strain evidence="24 25">SAORIC-28</strain>
    </source>
</reference>
<feature type="transmembrane region" description="Helical" evidence="21">
    <location>
        <begin position="246"/>
        <end position="268"/>
    </location>
</feature>
<protein>
    <recommendedName>
        <fullName evidence="19">Signal transduction histidine-protein kinase/phosphatase MprB</fullName>
        <ecNumber evidence="5">2.7.13.3</ecNumber>
    </recommendedName>
    <alternativeName>
        <fullName evidence="20">Mycobacterial persistence regulator B</fullName>
    </alternativeName>
</protein>
<keyword evidence="25" id="KW-1185">Reference proteome</keyword>
<dbReference type="Proteomes" id="UP000216339">
    <property type="component" value="Unassembled WGS sequence"/>
</dbReference>
<dbReference type="InterPro" id="IPR036890">
    <property type="entry name" value="HATPase_C_sf"/>
</dbReference>
<keyword evidence="21" id="KW-1133">Transmembrane helix</keyword>
<comment type="subcellular location">
    <subcellularLocation>
        <location evidence="4">Cell membrane</location>
        <topology evidence="4">Multi-pass membrane protein</topology>
    </subcellularLocation>
</comment>
<dbReference type="GO" id="GO:0005886">
    <property type="term" value="C:plasma membrane"/>
    <property type="evidence" value="ECO:0007669"/>
    <property type="project" value="UniProtKB-SubCell"/>
</dbReference>
<evidence type="ECO:0000256" key="19">
    <source>
        <dbReference type="ARBA" id="ARBA00040454"/>
    </source>
</evidence>
<keyword evidence="14" id="KW-0904">Protein phosphatase</keyword>
<keyword evidence="10" id="KW-0418">Kinase</keyword>
<dbReference type="Gene3D" id="6.10.340.10">
    <property type="match status" value="1"/>
</dbReference>
<feature type="transmembrane region" description="Helical" evidence="21">
    <location>
        <begin position="970"/>
        <end position="994"/>
    </location>
</feature>
<evidence type="ECO:0000256" key="7">
    <source>
        <dbReference type="ARBA" id="ARBA00022553"/>
    </source>
</evidence>
<dbReference type="Pfam" id="PF02518">
    <property type="entry name" value="HATPase_c"/>
    <property type="match status" value="1"/>
</dbReference>
<dbReference type="Gene3D" id="3.30.565.10">
    <property type="entry name" value="Histidine kinase-like ATPase, C-terminal domain"/>
    <property type="match status" value="1"/>
</dbReference>
<evidence type="ECO:0000256" key="10">
    <source>
        <dbReference type="ARBA" id="ARBA00022777"/>
    </source>
</evidence>
<proteinExistence type="predicted"/>
<keyword evidence="21" id="KW-0812">Transmembrane</keyword>
<dbReference type="SMART" id="SM00388">
    <property type="entry name" value="HisKA"/>
    <property type="match status" value="1"/>
</dbReference>
<name>A0A271J3F0_9BACT</name>
<dbReference type="SMART" id="SM00304">
    <property type="entry name" value="HAMP"/>
    <property type="match status" value="1"/>
</dbReference>
<sequence length="1292" mass="137083">MGTLGADAVGSSDVERARSETASYVQAKLADLIDGMRDEAEAVAAVPEVVAGLRGDGVDRAALDALARRPLPERSSIEVISADGTVVAWDGPDVPRLAGPPPDTLRTRVVRDDNRSALVVWSPVTVGGEALGAVRVSQVVQAAVPVRNRYLQDYDIADSWRPGAPVPFLVRFSDGQGGVPLVGPDGSPLGLVEVGVPDVEALAAERRRQAGNVAAVWGVVLLAWLLAGLGAVYVRAMRAAEAVGRSWRWAAGALVVFVAAAVASRYALLYVDVPVRWLDGTRRPALLFDPALLASDFLWGALRSPGDLALSALLVLALGGAVLALVVRYTASRERPWPGWGMGLGLLAVAVVTPAVLRVAALWVRQAVLDATIAYADQAGPLLSGPMAAVLAGLIGVLGAAVLLIAATVRMAEVGGGQRRWTAGAVAVAAGGAAGLAGWIPLVPALGVALLGAALGAYLGGRLERWSGVLSFRGVLAGVLVLAPILYGIMQEPLRERTGLLLADAAFAFSDNRDDRVTAAIDQVFDEAQADDALGPVLLDAVALADSARGTTRAAADSSRRAVDAIASGLVSSSLLGSLADIATELRIVAPSGDTLGSYVERGATGGNDALGYAAIRTAFDEREDAPRSLRLRAVVPDRRGLRRTAAIGPIRDGDETAAWLYLRVTPRTARFPTETPFPRVLAPTGLFGLDDEALGYAEYDDGVLVRQRGPAPLRIDSTVYAALSDRARAYRRPEVLDGRPTLAYYERQGDDAQDVVAVRAPAPDRLDALFVLLRLSLSGLGLGAVVFVVGLWVRRRAGLLPVARTRFRDKVLNRFLVVGLASVALTGVVGQRVIVEQNREAVRDGLRQRLSRAAAVFASEPDVPDGTRLDAVSAALGVDVHLYRGATLEASSRRQLVRQRLIEPRLPGVVYRALYLDDQPYAFSDDRIGTFSYTTGYLALPDSTGRPAEALAIPTLSEQAGIEAGRSRYVAYLFGGLLALMTAILGIAVLLAGQLTRPFGRLREGLRAVGAGEAEEPIPVETRDEVGELVETFNAMQAALAESRKKLAEQERELAWSTMARQVAHEIKNPLMPMKLSVQHLQRTFHRPGDEAPPEDVRFAGQFERTTGMLIDQIETLDRIASDFSRFARMPMRNPETVDLSAVAREAAALFEGPLAESGRATFEVDLTETPLPVLADREELRRVLVNLLTNALQAIPDRKEPGRVTLSTVHHDGRAEARVADDGTGIPEEIQERVFQPSFSTKTSGMGLGLAISKRAVEAAGGAIAFETGEDGTTFTVRLPLAPGGDGAIS</sequence>
<keyword evidence="17" id="KW-0843">Virulence</keyword>
<evidence type="ECO:0000256" key="9">
    <source>
        <dbReference type="ARBA" id="ARBA00022741"/>
    </source>
</evidence>
<feature type="transmembrane region" description="Helical" evidence="21">
    <location>
        <begin position="769"/>
        <end position="794"/>
    </location>
</feature>
<dbReference type="GO" id="GO:0004721">
    <property type="term" value="F:phosphoprotein phosphatase activity"/>
    <property type="evidence" value="ECO:0007669"/>
    <property type="project" value="UniProtKB-KW"/>
</dbReference>
<keyword evidence="16" id="KW-0346">Stress response</keyword>
<evidence type="ECO:0000256" key="18">
    <source>
        <dbReference type="ARBA" id="ARBA00023211"/>
    </source>
</evidence>
<keyword evidence="15" id="KW-0902">Two-component regulatory system</keyword>
<feature type="transmembrane region" description="Helical" evidence="21">
    <location>
        <begin position="214"/>
        <end position="234"/>
    </location>
</feature>
<dbReference type="CDD" id="cd00082">
    <property type="entry name" value="HisKA"/>
    <property type="match status" value="1"/>
</dbReference>
<evidence type="ECO:0000259" key="22">
    <source>
        <dbReference type="PROSITE" id="PS50109"/>
    </source>
</evidence>
<evidence type="ECO:0000256" key="15">
    <source>
        <dbReference type="ARBA" id="ARBA00023012"/>
    </source>
</evidence>
<dbReference type="Pfam" id="PF00672">
    <property type="entry name" value="HAMP"/>
    <property type="match status" value="1"/>
</dbReference>
<evidence type="ECO:0000313" key="24">
    <source>
        <dbReference type="EMBL" id="PAP77574.1"/>
    </source>
</evidence>
<feature type="transmembrane region" description="Helical" evidence="21">
    <location>
        <begin position="383"/>
        <end position="409"/>
    </location>
</feature>
<gene>
    <name evidence="24" type="ORF">BSZ37_14545</name>
</gene>
<evidence type="ECO:0000256" key="17">
    <source>
        <dbReference type="ARBA" id="ARBA00023026"/>
    </source>
</evidence>
<dbReference type="CDD" id="cd06225">
    <property type="entry name" value="HAMP"/>
    <property type="match status" value="1"/>
</dbReference>
<feature type="transmembrane region" description="Helical" evidence="21">
    <location>
        <begin position="446"/>
        <end position="463"/>
    </location>
</feature>
<evidence type="ECO:0000256" key="20">
    <source>
        <dbReference type="ARBA" id="ARBA00041776"/>
    </source>
</evidence>
<dbReference type="EMBL" id="MQWD01000001">
    <property type="protein sequence ID" value="PAP77574.1"/>
    <property type="molecule type" value="Genomic_DNA"/>
</dbReference>
<evidence type="ECO:0000256" key="8">
    <source>
        <dbReference type="ARBA" id="ARBA00022679"/>
    </source>
</evidence>
<evidence type="ECO:0000259" key="23">
    <source>
        <dbReference type="PROSITE" id="PS50885"/>
    </source>
</evidence>
<comment type="cofactor">
    <cofactor evidence="3">
        <name>Mg(2+)</name>
        <dbReference type="ChEBI" id="CHEBI:18420"/>
    </cofactor>
</comment>
<feature type="domain" description="Histidine kinase" evidence="22">
    <location>
        <begin position="1063"/>
        <end position="1285"/>
    </location>
</feature>
<dbReference type="InterPro" id="IPR003660">
    <property type="entry name" value="HAMP_dom"/>
</dbReference>
<dbReference type="InterPro" id="IPR005467">
    <property type="entry name" value="His_kinase_dom"/>
</dbReference>
<dbReference type="EC" id="2.7.13.3" evidence="5"/>
<feature type="transmembrane region" description="Helical" evidence="21">
    <location>
        <begin position="470"/>
        <end position="490"/>
    </location>
</feature>
<evidence type="ECO:0000256" key="14">
    <source>
        <dbReference type="ARBA" id="ARBA00022912"/>
    </source>
</evidence>
<organism evidence="24 25">
    <name type="scientific">Rubrivirga marina</name>
    <dbReference type="NCBI Taxonomy" id="1196024"/>
    <lineage>
        <taxon>Bacteria</taxon>
        <taxon>Pseudomonadati</taxon>
        <taxon>Rhodothermota</taxon>
        <taxon>Rhodothermia</taxon>
        <taxon>Rhodothermales</taxon>
        <taxon>Rubricoccaceae</taxon>
        <taxon>Rubrivirga</taxon>
    </lineage>
</organism>
<evidence type="ECO:0000256" key="5">
    <source>
        <dbReference type="ARBA" id="ARBA00012438"/>
    </source>
</evidence>
<evidence type="ECO:0000256" key="13">
    <source>
        <dbReference type="ARBA" id="ARBA00022842"/>
    </source>
</evidence>
<feature type="transmembrane region" description="Helical" evidence="21">
    <location>
        <begin position="421"/>
        <end position="440"/>
    </location>
</feature>
<comment type="cofactor">
    <cofactor evidence="2">
        <name>Mn(2+)</name>
        <dbReference type="ChEBI" id="CHEBI:29035"/>
    </cofactor>
</comment>
<dbReference type="PANTHER" id="PTHR44936:SF9">
    <property type="entry name" value="SENSOR PROTEIN CREC"/>
    <property type="match status" value="1"/>
</dbReference>